<evidence type="ECO:0000259" key="3">
    <source>
        <dbReference type="Pfam" id="PF20151"/>
    </source>
</evidence>
<protein>
    <recommendedName>
        <fullName evidence="3">DUF6533 domain-containing protein</fullName>
    </recommendedName>
</protein>
<dbReference type="Proteomes" id="UP000521943">
    <property type="component" value="Unassembled WGS sequence"/>
</dbReference>
<comment type="caution">
    <text evidence="4">The sequence shown here is derived from an EMBL/GenBank/DDBJ whole genome shotgun (WGS) entry which is preliminary data.</text>
</comment>
<keyword evidence="2" id="KW-1133">Transmembrane helix</keyword>
<accession>A0A8H6I877</accession>
<dbReference type="EMBL" id="JACGCI010000015">
    <property type="protein sequence ID" value="KAF6759667.1"/>
    <property type="molecule type" value="Genomic_DNA"/>
</dbReference>
<proteinExistence type="predicted"/>
<reference evidence="4 5" key="1">
    <citation type="submission" date="2020-07" db="EMBL/GenBank/DDBJ databases">
        <title>Comparative genomics of pyrophilous fungi reveals a link between fire events and developmental genes.</title>
        <authorList>
            <consortium name="DOE Joint Genome Institute"/>
            <person name="Steindorff A.S."/>
            <person name="Carver A."/>
            <person name="Calhoun S."/>
            <person name="Stillman K."/>
            <person name="Liu H."/>
            <person name="Lipzen A."/>
            <person name="Pangilinan J."/>
            <person name="Labutti K."/>
            <person name="Bruns T.D."/>
            <person name="Grigoriev I.V."/>
        </authorList>
    </citation>
    <scope>NUCLEOTIDE SEQUENCE [LARGE SCALE GENOMIC DNA]</scope>
    <source>
        <strain evidence="4 5">CBS 144469</strain>
    </source>
</reference>
<keyword evidence="5" id="KW-1185">Reference proteome</keyword>
<evidence type="ECO:0000313" key="5">
    <source>
        <dbReference type="Proteomes" id="UP000521943"/>
    </source>
</evidence>
<keyword evidence="2" id="KW-0812">Transmembrane</keyword>
<feature type="transmembrane region" description="Helical" evidence="2">
    <location>
        <begin position="206"/>
        <end position="225"/>
    </location>
</feature>
<feature type="compositionally biased region" description="Gly residues" evidence="1">
    <location>
        <begin position="338"/>
        <end position="349"/>
    </location>
</feature>
<feature type="region of interest" description="Disordered" evidence="1">
    <location>
        <begin position="330"/>
        <end position="351"/>
    </location>
</feature>
<name>A0A8H6I877_9AGAR</name>
<gene>
    <name evidence="4" type="ORF">DFP72DRAFT_885663</name>
</gene>
<evidence type="ECO:0000256" key="2">
    <source>
        <dbReference type="SAM" id="Phobius"/>
    </source>
</evidence>
<dbReference type="OrthoDB" id="2655489at2759"/>
<keyword evidence="2" id="KW-0472">Membrane</keyword>
<sequence>MTSHSRTPNSAPGDQGSDTWRWYTGIGTSYIPSDDLNTLGYVETACNVAYVYHCCTTLDREVRCIWTKGITIGKILYLVTRYGPVIRAISNFIENQEVQARVGLCVSTRAFQGIATLATTLSMDFTILLGLYAMLGGKRQILWLLGILSCLYTLPFVVTRSIENIAHIILLINDLEGERANVPRACALPLGTVLIWDIVWTDVQRITILTWRIAATILGVYVIAWRYRGQKNDLIHTIRRVGGGFYLSEVLTLTYLGFGRFDRRPPADKSVAHTLFLLSQFSIRLRDVLSPLLCTKLILSLRRVDDPLLKRTISDLIFDVDENCDELDEVDGDEDGRGAGGGIRLGEGGFPDHERDLDIELAEMPVVGEAEGVLALQLEPESSV</sequence>
<organism evidence="4 5">
    <name type="scientific">Ephemerocybe angulata</name>
    <dbReference type="NCBI Taxonomy" id="980116"/>
    <lineage>
        <taxon>Eukaryota</taxon>
        <taxon>Fungi</taxon>
        <taxon>Dikarya</taxon>
        <taxon>Basidiomycota</taxon>
        <taxon>Agaricomycotina</taxon>
        <taxon>Agaricomycetes</taxon>
        <taxon>Agaricomycetidae</taxon>
        <taxon>Agaricales</taxon>
        <taxon>Agaricineae</taxon>
        <taxon>Psathyrellaceae</taxon>
        <taxon>Ephemerocybe</taxon>
    </lineage>
</organism>
<feature type="domain" description="DUF6533" evidence="3">
    <location>
        <begin position="41"/>
        <end position="86"/>
    </location>
</feature>
<dbReference type="Pfam" id="PF20151">
    <property type="entry name" value="DUF6533"/>
    <property type="match status" value="1"/>
</dbReference>
<dbReference type="AlphaFoldDB" id="A0A8H6I877"/>
<feature type="transmembrane region" description="Helical" evidence="2">
    <location>
        <begin position="114"/>
        <end position="135"/>
    </location>
</feature>
<feature type="transmembrane region" description="Helical" evidence="2">
    <location>
        <begin position="141"/>
        <end position="162"/>
    </location>
</feature>
<dbReference type="InterPro" id="IPR045340">
    <property type="entry name" value="DUF6533"/>
</dbReference>
<evidence type="ECO:0000256" key="1">
    <source>
        <dbReference type="SAM" id="MobiDB-lite"/>
    </source>
</evidence>
<evidence type="ECO:0000313" key="4">
    <source>
        <dbReference type="EMBL" id="KAF6759667.1"/>
    </source>
</evidence>